<proteinExistence type="predicted"/>
<dbReference type="KEGG" id="din:Selin_0452"/>
<gene>
    <name evidence="1" type="ordered locus">Selin_0452</name>
</gene>
<dbReference type="STRING" id="653733.Selin_0452"/>
<protein>
    <submittedName>
        <fullName evidence="1">Peptidase U32</fullName>
    </submittedName>
</protein>
<evidence type="ECO:0000313" key="1">
    <source>
        <dbReference type="EMBL" id="ADU65205.1"/>
    </source>
</evidence>
<dbReference type="AlphaFoldDB" id="E6W079"/>
<dbReference type="HOGENOM" id="CLU_011540_0_2_0"/>
<keyword evidence="2" id="KW-1185">Reference proteome</keyword>
<dbReference type="PROSITE" id="PS01276">
    <property type="entry name" value="PEPTIDASE_U32"/>
    <property type="match status" value="1"/>
</dbReference>
<accession>E6W079</accession>
<dbReference type="EMBL" id="CP002432">
    <property type="protein sequence ID" value="ADU65205.1"/>
    <property type="molecule type" value="Genomic_DNA"/>
</dbReference>
<evidence type="ECO:0000313" key="2">
    <source>
        <dbReference type="Proteomes" id="UP000002572"/>
    </source>
</evidence>
<dbReference type="PANTHER" id="PTHR30217:SF12">
    <property type="entry name" value="U32 FAMILY PEPTIDASE"/>
    <property type="match status" value="1"/>
</dbReference>
<dbReference type="OrthoDB" id="9807498at2"/>
<sequence length="404" mass="43970">MSPSKNTIMKPCRPQLLAPAGDLEKLYTAVTYGADAVYIGGDIGGLRQRAGNFSHGDMVRGISFAHGHGAKVYVAVNIYPRPEDIALLPPYLAALRAHGVDAVIASDPAVVRCALEHGHTVHLSTQASCMNTPEALAWKETGVSRMVAARELSIEQVQRIGAASGLETEMFVHGSLCMSYSGKCLISNFTAGRDANRGGCVQSCRWGYRVCGEAKDPGELVYPLNSQDIMGIRQLGRFRDAGISCLKIEGRMKSHLYIAATTCAYRNAIDDHDGTPETVDAMEELLRKISNRGFTAHFLAGRPEDPGINLRSSGYVSQVEYIGQIIGWQDGVALLYSRAPVRSGEPLFLLNTDGELLELPGQMREMDDTMVKSVNPGTLVQVEVPVACQYWVVCKGTEPQRRPW</sequence>
<dbReference type="eggNOG" id="COG0826">
    <property type="taxonomic scope" value="Bacteria"/>
</dbReference>
<dbReference type="FunCoup" id="E6W079">
    <property type="interactions" value="142"/>
</dbReference>
<dbReference type="PANTHER" id="PTHR30217">
    <property type="entry name" value="PEPTIDASE U32 FAMILY"/>
    <property type="match status" value="1"/>
</dbReference>
<organism evidence="1 2">
    <name type="scientific">Desulfurispirillum indicum (strain ATCC BAA-1389 / DSM 22839 / S5)</name>
    <dbReference type="NCBI Taxonomy" id="653733"/>
    <lineage>
        <taxon>Bacteria</taxon>
        <taxon>Pseudomonadati</taxon>
        <taxon>Chrysiogenota</taxon>
        <taxon>Chrysiogenia</taxon>
        <taxon>Chrysiogenales</taxon>
        <taxon>Chrysiogenaceae</taxon>
        <taxon>Desulfurispirillum</taxon>
    </lineage>
</organism>
<dbReference type="InterPro" id="IPR051454">
    <property type="entry name" value="RNA/ubiquinone_mod_enzymes"/>
</dbReference>
<dbReference type="RefSeq" id="WP_013505094.1">
    <property type="nucleotide sequence ID" value="NC_014836.1"/>
</dbReference>
<dbReference type="InParanoid" id="E6W079"/>
<dbReference type="Pfam" id="PF01136">
    <property type="entry name" value="Peptidase_U32"/>
    <property type="match status" value="1"/>
</dbReference>
<dbReference type="InterPro" id="IPR001539">
    <property type="entry name" value="Peptidase_U32"/>
</dbReference>
<reference evidence="1 2" key="1">
    <citation type="submission" date="2010-12" db="EMBL/GenBank/DDBJ databases">
        <title>Complete sequence of Desulfurispirillum indicum S5.</title>
        <authorList>
            <consortium name="US DOE Joint Genome Institute"/>
            <person name="Lucas S."/>
            <person name="Copeland A."/>
            <person name="Lapidus A."/>
            <person name="Cheng J.-F."/>
            <person name="Goodwin L."/>
            <person name="Pitluck S."/>
            <person name="Chertkov O."/>
            <person name="Held B."/>
            <person name="Detter J.C."/>
            <person name="Han C."/>
            <person name="Tapia R."/>
            <person name="Land M."/>
            <person name="Hauser L."/>
            <person name="Kyrpides N."/>
            <person name="Ivanova N."/>
            <person name="Mikhailova N."/>
            <person name="Haggblom M."/>
            <person name="Rauschenbach I."/>
            <person name="Bini E."/>
            <person name="Woyke T."/>
        </authorList>
    </citation>
    <scope>NUCLEOTIDE SEQUENCE [LARGE SCALE GENOMIC DNA]</scope>
    <source>
        <strain evidence="2">ATCC BAA-1389 / DSM 22839 / S5</strain>
    </source>
</reference>
<dbReference type="Proteomes" id="UP000002572">
    <property type="component" value="Chromosome"/>
</dbReference>
<name>E6W079_DESIS</name>